<protein>
    <recommendedName>
        <fullName evidence="4">DUF4467 domain-containing protein</fullName>
    </recommendedName>
</protein>
<name>A0ABR6SIY3_9LIST</name>
<feature type="chain" id="PRO_5045794461" description="DUF4467 domain-containing protein" evidence="1">
    <location>
        <begin position="18"/>
        <end position="116"/>
    </location>
</feature>
<evidence type="ECO:0000256" key="1">
    <source>
        <dbReference type="SAM" id="SignalP"/>
    </source>
</evidence>
<reference evidence="2 3" key="1">
    <citation type="submission" date="2020-03" db="EMBL/GenBank/DDBJ databases">
        <title>Soil Listeria distribution.</title>
        <authorList>
            <person name="Liao J."/>
            <person name="Wiedmann M."/>
        </authorList>
    </citation>
    <scope>NUCLEOTIDE SEQUENCE [LARGE SCALE GENOMIC DNA]</scope>
    <source>
        <strain evidence="2 3">FSL L7-1699</strain>
    </source>
</reference>
<keyword evidence="3" id="KW-1185">Reference proteome</keyword>
<comment type="caution">
    <text evidence="2">The sequence shown here is derived from an EMBL/GenBank/DDBJ whole genome shotgun (WGS) entry which is preliminary data.</text>
</comment>
<dbReference type="Gene3D" id="3.10.450.560">
    <property type="match status" value="1"/>
</dbReference>
<proteinExistence type="predicted"/>
<gene>
    <name evidence="2" type="ORF">HB839_01565</name>
</gene>
<evidence type="ECO:0000313" key="3">
    <source>
        <dbReference type="Proteomes" id="UP000518829"/>
    </source>
</evidence>
<dbReference type="Proteomes" id="UP000518829">
    <property type="component" value="Unassembled WGS sequence"/>
</dbReference>
<dbReference type="RefSeq" id="WP_185318742.1">
    <property type="nucleotide sequence ID" value="NZ_JAARPH010000001.1"/>
</dbReference>
<keyword evidence="1" id="KW-0732">Signal</keyword>
<sequence length="116" mass="13643">MKIVKVCLLALSLSVFLVGCGNSESKKYDKKIDLVVEHEDKSLTSTFKKQRNLKREECNFVVYDNKHYVYIEYPAKKDSMKLSRRLCKIDNNNKVSEINLDYMEGLDSDYEEYNIK</sequence>
<feature type="signal peptide" evidence="1">
    <location>
        <begin position="1"/>
        <end position="17"/>
    </location>
</feature>
<dbReference type="EMBL" id="JAARPH010000001">
    <property type="protein sequence ID" value="MBC1374207.1"/>
    <property type="molecule type" value="Genomic_DNA"/>
</dbReference>
<organism evidence="2 3">
    <name type="scientific">Listeria farberi</name>
    <dbReference type="NCBI Taxonomy" id="2713500"/>
    <lineage>
        <taxon>Bacteria</taxon>
        <taxon>Bacillati</taxon>
        <taxon>Bacillota</taxon>
        <taxon>Bacilli</taxon>
        <taxon>Bacillales</taxon>
        <taxon>Listeriaceae</taxon>
        <taxon>Listeria</taxon>
    </lineage>
</organism>
<dbReference type="PROSITE" id="PS51257">
    <property type="entry name" value="PROKAR_LIPOPROTEIN"/>
    <property type="match status" value="1"/>
</dbReference>
<accession>A0ABR6SIY3</accession>
<evidence type="ECO:0008006" key="4">
    <source>
        <dbReference type="Google" id="ProtNLM"/>
    </source>
</evidence>
<evidence type="ECO:0000313" key="2">
    <source>
        <dbReference type="EMBL" id="MBC1374207.1"/>
    </source>
</evidence>